<feature type="domain" description="DNA mimic protein DMP19 C-terminal" evidence="1">
    <location>
        <begin position="42"/>
        <end position="153"/>
    </location>
</feature>
<dbReference type="Proteomes" id="UP001184861">
    <property type="component" value="Unassembled WGS sequence"/>
</dbReference>
<gene>
    <name evidence="2" type="ORF">J2787_003520</name>
</gene>
<dbReference type="InterPro" id="IPR025402">
    <property type="entry name" value="DMP19_C"/>
</dbReference>
<dbReference type="Pfam" id="PF14300">
    <property type="entry name" value="DMP19"/>
    <property type="match status" value="1"/>
</dbReference>
<evidence type="ECO:0000313" key="2">
    <source>
        <dbReference type="EMBL" id="MDR6528101.1"/>
    </source>
</evidence>
<evidence type="ECO:0000259" key="1">
    <source>
        <dbReference type="Pfam" id="PF14300"/>
    </source>
</evidence>
<proteinExistence type="predicted"/>
<sequence length="180" mass="20988">MKLNKIIVSDTSFNSNEPYDVISSNISVINLLNEEGMEQDHMHEDSITSYFIDYYLSQYKNGNFSQFVWNSGWSSELNGIIKDGLKKIGAHKNLDLFLEQCFKVENLEEGELQKFLESEYFGPNKTRDKLKNDSFYSLEEDIVDLNAQWLKNHPDLEVLSIENMFGKLEKLIGREIDREN</sequence>
<name>A0AAE3YDD6_9FLAO</name>
<comment type="caution">
    <text evidence="2">The sequence shown here is derived from an EMBL/GenBank/DDBJ whole genome shotgun (WGS) entry which is preliminary data.</text>
</comment>
<dbReference type="AlphaFoldDB" id="A0AAE3YDD6"/>
<evidence type="ECO:0000313" key="3">
    <source>
        <dbReference type="Proteomes" id="UP001184861"/>
    </source>
</evidence>
<dbReference type="EMBL" id="JAVDQY010000004">
    <property type="protein sequence ID" value="MDR6528101.1"/>
    <property type="molecule type" value="Genomic_DNA"/>
</dbReference>
<accession>A0AAE3YDD6</accession>
<dbReference type="RefSeq" id="WP_047489114.1">
    <property type="nucleotide sequence ID" value="NZ_JALGCC010000001.1"/>
</dbReference>
<reference evidence="2" key="1">
    <citation type="submission" date="2023-07" db="EMBL/GenBank/DDBJ databases">
        <title>Sorghum-associated microbial communities from plants grown in Nebraska, USA.</title>
        <authorList>
            <person name="Schachtman D."/>
        </authorList>
    </citation>
    <scope>NUCLEOTIDE SEQUENCE</scope>
    <source>
        <strain evidence="2">DS2360</strain>
    </source>
</reference>
<organism evidence="2 3">
    <name type="scientific">Chryseobacterium rhizosphaerae</name>
    <dbReference type="NCBI Taxonomy" id="395937"/>
    <lineage>
        <taxon>Bacteria</taxon>
        <taxon>Pseudomonadati</taxon>
        <taxon>Bacteroidota</taxon>
        <taxon>Flavobacteriia</taxon>
        <taxon>Flavobacteriales</taxon>
        <taxon>Weeksellaceae</taxon>
        <taxon>Chryseobacterium group</taxon>
        <taxon>Chryseobacterium</taxon>
    </lineage>
</organism>
<protein>
    <recommendedName>
        <fullName evidence="1">DNA mimic protein DMP19 C-terminal domain-containing protein</fullName>
    </recommendedName>
</protein>
<dbReference type="Gene3D" id="1.20.1420.60">
    <property type="match status" value="1"/>
</dbReference>